<evidence type="ECO:0000259" key="4">
    <source>
        <dbReference type="PROSITE" id="PS50600"/>
    </source>
</evidence>
<dbReference type="GO" id="GO:0006508">
    <property type="term" value="P:proteolysis"/>
    <property type="evidence" value="ECO:0007669"/>
    <property type="project" value="UniProtKB-KW"/>
</dbReference>
<dbReference type="SUPFAM" id="SSF54001">
    <property type="entry name" value="Cysteine proteinases"/>
    <property type="match status" value="1"/>
</dbReference>
<feature type="domain" description="Ubiquitin-like protease family profile" evidence="4">
    <location>
        <begin position="78"/>
        <end position="167"/>
    </location>
</feature>
<dbReference type="PROSITE" id="PS50600">
    <property type="entry name" value="ULP_PROTEASE"/>
    <property type="match status" value="1"/>
</dbReference>
<accession>A0A9P8IE18</accession>
<keyword evidence="6" id="KW-1185">Reference proteome</keyword>
<proteinExistence type="inferred from homology"/>
<evidence type="ECO:0000256" key="1">
    <source>
        <dbReference type="ARBA" id="ARBA00005234"/>
    </source>
</evidence>
<dbReference type="InterPro" id="IPR003653">
    <property type="entry name" value="Peptidase_C48_C"/>
</dbReference>
<dbReference type="OrthoDB" id="1939479at2759"/>
<reference evidence="5" key="1">
    <citation type="submission" date="2021-03" db="EMBL/GenBank/DDBJ databases">
        <title>Comparative genomics and phylogenomic investigation of the class Geoglossomycetes provide insights into ecological specialization and systematics.</title>
        <authorList>
            <person name="Melie T."/>
            <person name="Pirro S."/>
            <person name="Miller A.N."/>
            <person name="Quandt A."/>
        </authorList>
    </citation>
    <scope>NUCLEOTIDE SEQUENCE</scope>
    <source>
        <strain evidence="5">GBOQ0MN5Z8</strain>
    </source>
</reference>
<name>A0A9P8IE18_9PEZI</name>
<organism evidence="5 6">
    <name type="scientific">Glutinoglossum americanum</name>
    <dbReference type="NCBI Taxonomy" id="1670608"/>
    <lineage>
        <taxon>Eukaryota</taxon>
        <taxon>Fungi</taxon>
        <taxon>Dikarya</taxon>
        <taxon>Ascomycota</taxon>
        <taxon>Pezizomycotina</taxon>
        <taxon>Geoglossomycetes</taxon>
        <taxon>Geoglossales</taxon>
        <taxon>Geoglossaceae</taxon>
        <taxon>Glutinoglossum</taxon>
    </lineage>
</organism>
<gene>
    <name evidence="5" type="ORF">FGG08_000112</name>
</gene>
<protein>
    <recommendedName>
        <fullName evidence="4">Ubiquitin-like protease family profile domain-containing protein</fullName>
    </recommendedName>
</protein>
<evidence type="ECO:0000313" key="5">
    <source>
        <dbReference type="EMBL" id="KAH0547854.1"/>
    </source>
</evidence>
<evidence type="ECO:0000256" key="3">
    <source>
        <dbReference type="ARBA" id="ARBA00022801"/>
    </source>
</evidence>
<evidence type="ECO:0000313" key="6">
    <source>
        <dbReference type="Proteomes" id="UP000698800"/>
    </source>
</evidence>
<dbReference type="Gene3D" id="3.40.395.10">
    <property type="entry name" value="Adenoviral Proteinase, Chain A"/>
    <property type="match status" value="1"/>
</dbReference>
<comment type="caution">
    <text evidence="5">The sequence shown here is derived from an EMBL/GenBank/DDBJ whole genome shotgun (WGS) entry which is preliminary data.</text>
</comment>
<dbReference type="EMBL" id="JAGHQL010000001">
    <property type="protein sequence ID" value="KAH0547854.1"/>
    <property type="molecule type" value="Genomic_DNA"/>
</dbReference>
<dbReference type="GO" id="GO:0008234">
    <property type="term" value="F:cysteine-type peptidase activity"/>
    <property type="evidence" value="ECO:0007669"/>
    <property type="project" value="InterPro"/>
</dbReference>
<keyword evidence="3" id="KW-0378">Hydrolase</keyword>
<evidence type="ECO:0000256" key="2">
    <source>
        <dbReference type="ARBA" id="ARBA00022670"/>
    </source>
</evidence>
<dbReference type="Proteomes" id="UP000698800">
    <property type="component" value="Unassembled WGS sequence"/>
</dbReference>
<dbReference type="AlphaFoldDB" id="A0A9P8IE18"/>
<keyword evidence="2" id="KW-0645">Protease</keyword>
<dbReference type="InterPro" id="IPR038765">
    <property type="entry name" value="Papain-like_cys_pep_sf"/>
</dbReference>
<sequence>MGLADNGQPTITVLTPQQHSTAQYREILHFSVLLYKMTSQASSPVFTPLSKVWKGAIERLFEGNDPEHEWPVSTYYNLPLTSEVLIQDLKPGQWLSDDIINRYITVLKNTFNQSSTKRFACYNMQFLAQFSMAKGHMPWQKFTDSIDKLNFMSFHLVFVPVRQSGNH</sequence>
<dbReference type="GO" id="GO:0019783">
    <property type="term" value="F:ubiquitin-like protein peptidase activity"/>
    <property type="evidence" value="ECO:0007669"/>
    <property type="project" value="UniProtKB-ARBA"/>
</dbReference>
<comment type="similarity">
    <text evidence="1">Belongs to the peptidase C48 family.</text>
</comment>